<dbReference type="EMBL" id="WIXE01010522">
    <property type="protein sequence ID" value="KAK5977507.1"/>
    <property type="molecule type" value="Genomic_DNA"/>
</dbReference>
<dbReference type="AlphaFoldDB" id="A0AAN8IQ26"/>
<sequence length="72" mass="8479">KVCALSKKIYLFIFILFYDIRFLPITCRSGYKVMFLFPEKQSEEWGYVDKSAWKGICKSGMRQSPIDLDISE</sequence>
<evidence type="ECO:0000259" key="1">
    <source>
        <dbReference type="PROSITE" id="PS51144"/>
    </source>
</evidence>
<dbReference type="InterPro" id="IPR001148">
    <property type="entry name" value="CA_dom"/>
</dbReference>
<organism evidence="2 3">
    <name type="scientific">Trichostrongylus colubriformis</name>
    <name type="common">Black scour worm</name>
    <dbReference type="NCBI Taxonomy" id="6319"/>
    <lineage>
        <taxon>Eukaryota</taxon>
        <taxon>Metazoa</taxon>
        <taxon>Ecdysozoa</taxon>
        <taxon>Nematoda</taxon>
        <taxon>Chromadorea</taxon>
        <taxon>Rhabditida</taxon>
        <taxon>Rhabditina</taxon>
        <taxon>Rhabditomorpha</taxon>
        <taxon>Strongyloidea</taxon>
        <taxon>Trichostrongylidae</taxon>
        <taxon>Trichostrongylus</taxon>
    </lineage>
</organism>
<accession>A0AAN8IQ26</accession>
<protein>
    <recommendedName>
        <fullName evidence="1">Alpha-carbonic anhydrase domain-containing protein</fullName>
    </recommendedName>
</protein>
<feature type="non-terminal residue" evidence="2">
    <location>
        <position position="1"/>
    </location>
</feature>
<keyword evidence="3" id="KW-1185">Reference proteome</keyword>
<gene>
    <name evidence="2" type="ORF">GCK32_020604</name>
</gene>
<dbReference type="Proteomes" id="UP001331761">
    <property type="component" value="Unassembled WGS sequence"/>
</dbReference>
<name>A0AAN8IQ26_TRICO</name>
<dbReference type="PROSITE" id="PS51144">
    <property type="entry name" value="ALPHA_CA_2"/>
    <property type="match status" value="1"/>
</dbReference>
<proteinExistence type="predicted"/>
<evidence type="ECO:0000313" key="3">
    <source>
        <dbReference type="Proteomes" id="UP001331761"/>
    </source>
</evidence>
<evidence type="ECO:0000313" key="2">
    <source>
        <dbReference type="EMBL" id="KAK5977507.1"/>
    </source>
</evidence>
<comment type="caution">
    <text evidence="2">The sequence shown here is derived from an EMBL/GenBank/DDBJ whole genome shotgun (WGS) entry which is preliminary data.</text>
</comment>
<feature type="domain" description="Alpha-carbonic anhydrase" evidence="1">
    <location>
        <begin position="43"/>
        <end position="72"/>
    </location>
</feature>
<reference evidence="2 3" key="1">
    <citation type="submission" date="2019-10" db="EMBL/GenBank/DDBJ databases">
        <title>Assembly and Annotation for the nematode Trichostrongylus colubriformis.</title>
        <authorList>
            <person name="Martin J."/>
        </authorList>
    </citation>
    <scope>NUCLEOTIDE SEQUENCE [LARGE SCALE GENOMIC DNA]</scope>
    <source>
        <strain evidence="2">G859</strain>
        <tissue evidence="2">Whole worm</tissue>
    </source>
</reference>